<accession>A0A8J5H6B3</accession>
<proteinExistence type="predicted"/>
<gene>
    <name evidence="3" type="ORF">ZIOFF_028472</name>
</gene>
<feature type="region of interest" description="Disordered" evidence="1">
    <location>
        <begin position="95"/>
        <end position="116"/>
    </location>
</feature>
<name>A0A8J5H6B3_ZINOF</name>
<dbReference type="PANTHER" id="PTHR14087:SF8">
    <property type="entry name" value="OS03G0676100 PROTEIN"/>
    <property type="match status" value="1"/>
</dbReference>
<keyword evidence="4" id="KW-1185">Reference proteome</keyword>
<dbReference type="SUPFAM" id="SSF88697">
    <property type="entry name" value="PUA domain-like"/>
    <property type="match status" value="1"/>
</dbReference>
<dbReference type="InterPro" id="IPR015947">
    <property type="entry name" value="PUA-like_sf"/>
</dbReference>
<evidence type="ECO:0000313" key="3">
    <source>
        <dbReference type="EMBL" id="KAG6510450.1"/>
    </source>
</evidence>
<dbReference type="InterPro" id="IPR002740">
    <property type="entry name" value="EVE_domain"/>
</dbReference>
<dbReference type="PANTHER" id="PTHR14087">
    <property type="entry name" value="THYMOCYTE NUCLEAR PROTEIN 1"/>
    <property type="match status" value="1"/>
</dbReference>
<protein>
    <recommendedName>
        <fullName evidence="2">EVE domain-containing protein</fullName>
    </recommendedName>
</protein>
<comment type="caution">
    <text evidence="3">The sequence shown here is derived from an EMBL/GenBank/DDBJ whole genome shotgun (WGS) entry which is preliminary data.</text>
</comment>
<organism evidence="3 4">
    <name type="scientific">Zingiber officinale</name>
    <name type="common">Ginger</name>
    <name type="synonym">Amomum zingiber</name>
    <dbReference type="NCBI Taxonomy" id="94328"/>
    <lineage>
        <taxon>Eukaryota</taxon>
        <taxon>Viridiplantae</taxon>
        <taxon>Streptophyta</taxon>
        <taxon>Embryophyta</taxon>
        <taxon>Tracheophyta</taxon>
        <taxon>Spermatophyta</taxon>
        <taxon>Magnoliopsida</taxon>
        <taxon>Liliopsida</taxon>
        <taxon>Zingiberales</taxon>
        <taxon>Zingiberaceae</taxon>
        <taxon>Zingiber</taxon>
    </lineage>
</organism>
<evidence type="ECO:0000313" key="4">
    <source>
        <dbReference type="Proteomes" id="UP000734854"/>
    </source>
</evidence>
<dbReference type="Gene3D" id="3.10.590.10">
    <property type="entry name" value="ph1033 like domains"/>
    <property type="match status" value="1"/>
</dbReference>
<dbReference type="Pfam" id="PF01878">
    <property type="entry name" value="EVE"/>
    <property type="match status" value="1"/>
</dbReference>
<dbReference type="EMBL" id="JACMSC010000008">
    <property type="protein sequence ID" value="KAG6510450.1"/>
    <property type="molecule type" value="Genomic_DNA"/>
</dbReference>
<dbReference type="Proteomes" id="UP000734854">
    <property type="component" value="Unassembled WGS sequence"/>
</dbReference>
<reference evidence="3 4" key="1">
    <citation type="submission" date="2020-08" db="EMBL/GenBank/DDBJ databases">
        <title>Plant Genome Project.</title>
        <authorList>
            <person name="Zhang R.-G."/>
        </authorList>
    </citation>
    <scope>NUCLEOTIDE SEQUENCE [LARGE SCALE GENOMIC DNA]</scope>
    <source>
        <tissue evidence="3">Rhizome</tissue>
    </source>
</reference>
<dbReference type="InterPro" id="IPR052181">
    <property type="entry name" value="5hmC_binding"/>
</dbReference>
<dbReference type="GO" id="GO:0005634">
    <property type="term" value="C:nucleus"/>
    <property type="evidence" value="ECO:0007669"/>
    <property type="project" value="TreeGrafter"/>
</dbReference>
<feature type="domain" description="EVE" evidence="2">
    <location>
        <begin position="21"/>
        <end position="94"/>
    </location>
</feature>
<dbReference type="AlphaFoldDB" id="A0A8J5H6B3"/>
<evidence type="ECO:0000259" key="2">
    <source>
        <dbReference type="Pfam" id="PF01878"/>
    </source>
</evidence>
<evidence type="ECO:0000256" key="1">
    <source>
        <dbReference type="SAM" id="MobiDB-lite"/>
    </source>
</evidence>
<sequence length="116" mass="12402">MATAASYTTPAEAPPPAASSIGIDEVVKKWYLSSVLDSNKGGDATGVVDVRLLGEMRRPVELRHIKVEDDAMKGFALLKQPRLSVVPVLEGIWEPDDPAKGGAGEDAQVRQFVSKT</sequence>